<accession>A0ABZ0IUL3</accession>
<evidence type="ECO:0000313" key="1">
    <source>
        <dbReference type="EMBL" id="WOK08075.1"/>
    </source>
</evidence>
<evidence type="ECO:0000313" key="2">
    <source>
        <dbReference type="Proteomes" id="UP001302349"/>
    </source>
</evidence>
<proteinExistence type="predicted"/>
<protein>
    <submittedName>
        <fullName evidence="1">Uncharacterized protein</fullName>
    </submittedName>
</protein>
<sequence>MSLKEAQARIKINKLLEEAGWRFFKNENEPANVILEGGITLDRRE</sequence>
<dbReference type="RefSeq" id="WP_317490721.1">
    <property type="nucleotide sequence ID" value="NZ_CP136051.1"/>
</dbReference>
<dbReference type="Proteomes" id="UP001302349">
    <property type="component" value="Chromosome"/>
</dbReference>
<gene>
    <name evidence="1" type="ORF">RT717_05440</name>
</gene>
<organism evidence="1 2">
    <name type="scientific">Imperialibacter roseus</name>
    <dbReference type="NCBI Taxonomy" id="1324217"/>
    <lineage>
        <taxon>Bacteria</taxon>
        <taxon>Pseudomonadati</taxon>
        <taxon>Bacteroidota</taxon>
        <taxon>Cytophagia</taxon>
        <taxon>Cytophagales</taxon>
        <taxon>Flammeovirgaceae</taxon>
        <taxon>Imperialibacter</taxon>
    </lineage>
</organism>
<keyword evidence="2" id="KW-1185">Reference proteome</keyword>
<name>A0ABZ0IUL3_9BACT</name>
<reference evidence="1 2" key="1">
    <citation type="journal article" date="2023" name="Microbiol. Resour. Announc.">
        <title>Complete Genome Sequence of Imperialibacter roseus strain P4T.</title>
        <authorList>
            <person name="Tizabi D.R."/>
            <person name="Bachvaroff T."/>
            <person name="Hill R.T."/>
        </authorList>
    </citation>
    <scope>NUCLEOTIDE SEQUENCE [LARGE SCALE GENOMIC DNA]</scope>
    <source>
        <strain evidence="1 2">P4T</strain>
    </source>
</reference>
<dbReference type="EMBL" id="CP136051">
    <property type="protein sequence ID" value="WOK08075.1"/>
    <property type="molecule type" value="Genomic_DNA"/>
</dbReference>